<reference evidence="1" key="1">
    <citation type="journal article" date="2015" name="Nature">
        <title>Complex archaea that bridge the gap between prokaryotes and eukaryotes.</title>
        <authorList>
            <person name="Spang A."/>
            <person name="Saw J.H."/>
            <person name="Jorgensen S.L."/>
            <person name="Zaremba-Niedzwiedzka K."/>
            <person name="Martijn J."/>
            <person name="Lind A.E."/>
            <person name="van Eijk R."/>
            <person name="Schleper C."/>
            <person name="Guy L."/>
            <person name="Ettema T.J."/>
        </authorList>
    </citation>
    <scope>NUCLEOTIDE SEQUENCE</scope>
</reference>
<dbReference type="AlphaFoldDB" id="A0A0F9EY39"/>
<protein>
    <submittedName>
        <fullName evidence="1">Uncharacterized protein</fullName>
    </submittedName>
</protein>
<gene>
    <name evidence="1" type="ORF">LCGC14_2372390</name>
</gene>
<name>A0A0F9EY39_9ZZZZ</name>
<accession>A0A0F9EY39</accession>
<proteinExistence type="predicted"/>
<comment type="caution">
    <text evidence="1">The sequence shown here is derived from an EMBL/GenBank/DDBJ whole genome shotgun (WGS) entry which is preliminary data.</text>
</comment>
<evidence type="ECO:0000313" key="1">
    <source>
        <dbReference type="EMBL" id="KKL28713.1"/>
    </source>
</evidence>
<dbReference type="EMBL" id="LAZR01034999">
    <property type="protein sequence ID" value="KKL28713.1"/>
    <property type="molecule type" value="Genomic_DNA"/>
</dbReference>
<sequence length="66" mass="7712">MSKTSPKQLSGETREDYFKRLNDTYFRCAVCSEIFFLAMMAEPNIVICKNCDQSGRADKFFELKEE</sequence>
<organism evidence="1">
    <name type="scientific">marine sediment metagenome</name>
    <dbReference type="NCBI Taxonomy" id="412755"/>
    <lineage>
        <taxon>unclassified sequences</taxon>
        <taxon>metagenomes</taxon>
        <taxon>ecological metagenomes</taxon>
    </lineage>
</organism>